<protein>
    <submittedName>
        <fullName evidence="3">Secreted protein</fullName>
    </submittedName>
</protein>
<organism evidence="2 3">
    <name type="scientific">Angiostrongylus cantonensis</name>
    <name type="common">Rat lungworm</name>
    <dbReference type="NCBI Taxonomy" id="6313"/>
    <lineage>
        <taxon>Eukaryota</taxon>
        <taxon>Metazoa</taxon>
        <taxon>Ecdysozoa</taxon>
        <taxon>Nematoda</taxon>
        <taxon>Chromadorea</taxon>
        <taxon>Rhabditida</taxon>
        <taxon>Rhabditina</taxon>
        <taxon>Rhabditomorpha</taxon>
        <taxon>Strongyloidea</taxon>
        <taxon>Metastrongylidae</taxon>
        <taxon>Angiostrongylus</taxon>
    </lineage>
</organism>
<proteinExistence type="predicted"/>
<keyword evidence="2" id="KW-1185">Reference proteome</keyword>
<evidence type="ECO:0000313" key="2">
    <source>
        <dbReference type="Proteomes" id="UP000035642"/>
    </source>
</evidence>
<sequence>MIFTSNARALAFESSMVGLLMKARRKATTSPVRPRRDGATHSTPSMTLEKNCSSEYATAKEYAVLAFSSTRICP</sequence>
<dbReference type="WBParaSite" id="ACAC_0001017001-mRNA-1">
    <property type="protein sequence ID" value="ACAC_0001017001-mRNA-1"/>
    <property type="gene ID" value="ACAC_0001017001"/>
</dbReference>
<name>A0A0K0DGF4_ANGCA</name>
<feature type="region of interest" description="Disordered" evidence="1">
    <location>
        <begin position="24"/>
        <end position="46"/>
    </location>
</feature>
<evidence type="ECO:0000256" key="1">
    <source>
        <dbReference type="SAM" id="MobiDB-lite"/>
    </source>
</evidence>
<dbReference type="Proteomes" id="UP000035642">
    <property type="component" value="Unassembled WGS sequence"/>
</dbReference>
<evidence type="ECO:0000313" key="3">
    <source>
        <dbReference type="WBParaSite" id="ACAC_0001017001-mRNA-1"/>
    </source>
</evidence>
<reference evidence="2" key="1">
    <citation type="submission" date="2012-09" db="EMBL/GenBank/DDBJ databases">
        <authorList>
            <person name="Martin A.A."/>
        </authorList>
    </citation>
    <scope>NUCLEOTIDE SEQUENCE</scope>
</reference>
<dbReference type="AlphaFoldDB" id="A0A0K0DGF4"/>
<reference evidence="3" key="2">
    <citation type="submission" date="2017-02" db="UniProtKB">
        <authorList>
            <consortium name="WormBaseParasite"/>
        </authorList>
    </citation>
    <scope>IDENTIFICATION</scope>
</reference>
<accession>A0A0K0DGF4</accession>